<feature type="domain" description="Histidine kinase" evidence="10">
    <location>
        <begin position="145"/>
        <end position="388"/>
    </location>
</feature>
<gene>
    <name evidence="12" type="ORF">Dpo_1c03240</name>
</gene>
<keyword evidence="4" id="KW-0808">Transferase</keyword>
<feature type="modified residue" description="4-aspartylphosphate" evidence="9">
    <location>
        <position position="54"/>
    </location>
</feature>
<dbReference type="GO" id="GO:0005524">
    <property type="term" value="F:ATP binding"/>
    <property type="evidence" value="ECO:0007669"/>
    <property type="project" value="UniProtKB-KW"/>
</dbReference>
<dbReference type="PROSITE" id="PS50110">
    <property type="entry name" value="RESPONSE_REGULATORY"/>
    <property type="match status" value="1"/>
</dbReference>
<comment type="catalytic activity">
    <reaction evidence="1">
        <text>ATP + protein L-histidine = ADP + protein N-phospho-L-histidine.</text>
        <dbReference type="EC" id="2.7.13.3"/>
    </reaction>
</comment>
<dbReference type="PANTHER" id="PTHR43065:SF46">
    <property type="entry name" value="C4-DICARBOXYLATE TRANSPORT SENSOR PROTEIN DCTB"/>
    <property type="match status" value="1"/>
</dbReference>
<protein>
    <recommendedName>
        <fullName evidence="2">histidine kinase</fullName>
        <ecNumber evidence="2">2.7.13.3</ecNumber>
    </recommendedName>
</protein>
<keyword evidence="3 9" id="KW-0597">Phosphoprotein</keyword>
<dbReference type="CDD" id="cd00082">
    <property type="entry name" value="HisKA"/>
    <property type="match status" value="1"/>
</dbReference>
<dbReference type="Pfam" id="PF00072">
    <property type="entry name" value="Response_reg"/>
    <property type="match status" value="1"/>
</dbReference>
<evidence type="ECO:0000313" key="12">
    <source>
        <dbReference type="EMBL" id="EMS81185.1"/>
    </source>
</evidence>
<comment type="caution">
    <text evidence="12">The sequence shown here is derived from an EMBL/GenBank/DDBJ whole genome shotgun (WGS) entry which is preliminary data.</text>
</comment>
<organism evidence="12 13">
    <name type="scientific">Desulfotignum phosphitoxidans DSM 13687</name>
    <dbReference type="NCBI Taxonomy" id="1286635"/>
    <lineage>
        <taxon>Bacteria</taxon>
        <taxon>Pseudomonadati</taxon>
        <taxon>Thermodesulfobacteriota</taxon>
        <taxon>Desulfobacteria</taxon>
        <taxon>Desulfobacterales</taxon>
        <taxon>Desulfobacteraceae</taxon>
        <taxon>Desulfotignum</taxon>
    </lineage>
</organism>
<dbReference type="OrthoDB" id="9790466at2"/>
<dbReference type="Gene3D" id="3.30.565.10">
    <property type="entry name" value="Histidine kinase-like ATPase, C-terminal domain"/>
    <property type="match status" value="1"/>
</dbReference>
<dbReference type="PRINTS" id="PR00344">
    <property type="entry name" value="BCTRLSENSOR"/>
</dbReference>
<proteinExistence type="predicted"/>
<sequence>MKKANILVVDDEESIRFVLNTILSNEGYSVRTSQNLVKAREMISESEFDIAIVDRILRDGEDGIDLLAELQTVQPFCQAIMISAYPSYESAVRAMNYNAATYLTKPLEKDIILETVQRTSARARMVRQQLIQKNRMETVAALTSGMVHDFGNILQIIMTNLELFLSDKHLPAFNTDKLNRAFDAALRGEAMIRRNLGIGRCKEQENDKKTTVNVNHEIGRLEPILRDILTPKDIQLKISLTHGVKPVAMDLGHLEQILLNLCINARDAISGEKNRYVTGSDLKTKRKLIKIETTSLQADELCRDYPKFNPVSTDYVRIQVSDTGCGIPRDIQPRVFEPFFTTKGKKNGSGMGLFMTQTLIKRYEGDIFISSGEQGSGTTFTILLPEWKEKQIQFTDKLYSE</sequence>
<evidence type="ECO:0000256" key="4">
    <source>
        <dbReference type="ARBA" id="ARBA00022679"/>
    </source>
</evidence>
<dbReference type="Pfam" id="PF02518">
    <property type="entry name" value="HATPase_c"/>
    <property type="match status" value="1"/>
</dbReference>
<dbReference type="EMBL" id="APJX01000001">
    <property type="protein sequence ID" value="EMS81185.1"/>
    <property type="molecule type" value="Genomic_DNA"/>
</dbReference>
<evidence type="ECO:0000256" key="6">
    <source>
        <dbReference type="ARBA" id="ARBA00022777"/>
    </source>
</evidence>
<dbReference type="GO" id="GO:0000155">
    <property type="term" value="F:phosphorelay sensor kinase activity"/>
    <property type="evidence" value="ECO:0007669"/>
    <property type="project" value="InterPro"/>
</dbReference>
<evidence type="ECO:0000313" key="13">
    <source>
        <dbReference type="Proteomes" id="UP000014216"/>
    </source>
</evidence>
<dbReference type="InterPro" id="IPR011006">
    <property type="entry name" value="CheY-like_superfamily"/>
</dbReference>
<evidence type="ECO:0000259" key="10">
    <source>
        <dbReference type="PROSITE" id="PS50109"/>
    </source>
</evidence>
<evidence type="ECO:0000256" key="8">
    <source>
        <dbReference type="ARBA" id="ARBA00023012"/>
    </source>
</evidence>
<evidence type="ECO:0000259" key="11">
    <source>
        <dbReference type="PROSITE" id="PS50110"/>
    </source>
</evidence>
<keyword evidence="13" id="KW-1185">Reference proteome</keyword>
<accession>S0G2T5</accession>
<dbReference type="AlphaFoldDB" id="S0G2T5"/>
<dbReference type="EC" id="2.7.13.3" evidence="2"/>
<dbReference type="InterPro" id="IPR005467">
    <property type="entry name" value="His_kinase_dom"/>
</dbReference>
<name>S0G2T5_9BACT</name>
<dbReference type="InterPro" id="IPR001789">
    <property type="entry name" value="Sig_transdc_resp-reg_receiver"/>
</dbReference>
<dbReference type="Gene3D" id="3.40.50.2300">
    <property type="match status" value="1"/>
</dbReference>
<dbReference type="InterPro" id="IPR003594">
    <property type="entry name" value="HATPase_dom"/>
</dbReference>
<dbReference type="Gene3D" id="1.10.287.130">
    <property type="match status" value="1"/>
</dbReference>
<dbReference type="RefSeq" id="WP_006963853.1">
    <property type="nucleotide sequence ID" value="NZ_APJX01000001.1"/>
</dbReference>
<dbReference type="InterPro" id="IPR004358">
    <property type="entry name" value="Sig_transdc_His_kin-like_C"/>
</dbReference>
<keyword evidence="5" id="KW-0547">Nucleotide-binding</keyword>
<evidence type="ECO:0000256" key="7">
    <source>
        <dbReference type="ARBA" id="ARBA00022840"/>
    </source>
</evidence>
<dbReference type="Proteomes" id="UP000014216">
    <property type="component" value="Unassembled WGS sequence"/>
</dbReference>
<dbReference type="SUPFAM" id="SSF52172">
    <property type="entry name" value="CheY-like"/>
    <property type="match status" value="1"/>
</dbReference>
<dbReference type="InterPro" id="IPR003661">
    <property type="entry name" value="HisK_dim/P_dom"/>
</dbReference>
<dbReference type="SMART" id="SM00448">
    <property type="entry name" value="REC"/>
    <property type="match status" value="1"/>
</dbReference>
<evidence type="ECO:0000256" key="5">
    <source>
        <dbReference type="ARBA" id="ARBA00022741"/>
    </source>
</evidence>
<keyword evidence="6 12" id="KW-0418">Kinase</keyword>
<dbReference type="PROSITE" id="PS50109">
    <property type="entry name" value="HIS_KIN"/>
    <property type="match status" value="1"/>
</dbReference>
<evidence type="ECO:0000256" key="9">
    <source>
        <dbReference type="PROSITE-ProRule" id="PRU00169"/>
    </source>
</evidence>
<dbReference type="PANTHER" id="PTHR43065">
    <property type="entry name" value="SENSOR HISTIDINE KINASE"/>
    <property type="match status" value="1"/>
</dbReference>
<keyword evidence="7" id="KW-0067">ATP-binding</keyword>
<reference evidence="12 13" key="1">
    <citation type="journal article" date="2013" name="Genome Announc.">
        <title>Draft Genome Sequence of Desulfotignum phosphitoxidans DSM 13687 Strain FiPS-3.</title>
        <authorList>
            <person name="Poehlein A."/>
            <person name="Daniel R."/>
            <person name="Simeonova D.D."/>
        </authorList>
    </citation>
    <scope>NUCLEOTIDE SEQUENCE [LARGE SCALE GENOMIC DNA]</scope>
    <source>
        <strain evidence="12 13">DSM 13687</strain>
    </source>
</reference>
<keyword evidence="8" id="KW-0902">Two-component regulatory system</keyword>
<dbReference type="SUPFAM" id="SSF55874">
    <property type="entry name" value="ATPase domain of HSP90 chaperone/DNA topoisomerase II/histidine kinase"/>
    <property type="match status" value="1"/>
</dbReference>
<dbReference type="SMART" id="SM00387">
    <property type="entry name" value="HATPase_c"/>
    <property type="match status" value="1"/>
</dbReference>
<evidence type="ECO:0000256" key="1">
    <source>
        <dbReference type="ARBA" id="ARBA00000085"/>
    </source>
</evidence>
<evidence type="ECO:0000256" key="2">
    <source>
        <dbReference type="ARBA" id="ARBA00012438"/>
    </source>
</evidence>
<evidence type="ECO:0000256" key="3">
    <source>
        <dbReference type="ARBA" id="ARBA00022553"/>
    </source>
</evidence>
<feature type="domain" description="Response regulatory" evidence="11">
    <location>
        <begin position="5"/>
        <end position="120"/>
    </location>
</feature>
<dbReference type="InterPro" id="IPR036890">
    <property type="entry name" value="HATPase_C_sf"/>
</dbReference>